<reference evidence="11 12" key="1">
    <citation type="submission" date="2020-04" db="EMBL/GenBank/DDBJ databases">
        <authorList>
            <person name="Alioto T."/>
            <person name="Alioto T."/>
            <person name="Gomez Garrido J."/>
        </authorList>
    </citation>
    <scope>NUCLEOTIDE SEQUENCE [LARGE SCALE GENOMIC DNA]</scope>
</reference>
<comment type="function">
    <text evidence="8">Component of the ESCRT-I complex, a regulator of vesicular trafficking process. Required for the sorting of endocytic ubiquitinated cargos into multivesicular bodies.</text>
</comment>
<keyword evidence="4" id="KW-0813">Transport</keyword>
<dbReference type="GO" id="GO:0042058">
    <property type="term" value="P:regulation of epidermal growth factor receptor signaling pathway"/>
    <property type="evidence" value="ECO:0007669"/>
    <property type="project" value="TreeGrafter"/>
</dbReference>
<dbReference type="Gene3D" id="2.100.10.50">
    <property type="match status" value="1"/>
</dbReference>
<comment type="caution">
    <text evidence="11">The sequence shown here is derived from an EMBL/GenBank/DDBJ whole genome shotgun (WGS) entry which is preliminary data.</text>
</comment>
<dbReference type="AlphaFoldDB" id="A0A8S1CTM0"/>
<dbReference type="PANTHER" id="PTHR31547:SF1">
    <property type="entry name" value="MULTIVESICULAR BODY SUBUNIT 12B"/>
    <property type="match status" value="1"/>
</dbReference>
<evidence type="ECO:0000259" key="10">
    <source>
        <dbReference type="PROSITE" id="PS51498"/>
    </source>
</evidence>
<name>A0A8S1CTM0_9INSE</name>
<dbReference type="GO" id="GO:0015031">
    <property type="term" value="P:protein transport"/>
    <property type="evidence" value="ECO:0007669"/>
    <property type="project" value="UniProtKB-KW"/>
</dbReference>
<evidence type="ECO:0000256" key="2">
    <source>
        <dbReference type="ARBA" id="ARBA00004481"/>
    </source>
</evidence>
<dbReference type="EMBL" id="CADEPI010000062">
    <property type="protein sequence ID" value="CAB3371489.1"/>
    <property type="molecule type" value="Genomic_DNA"/>
</dbReference>
<keyword evidence="5" id="KW-0967">Endosome</keyword>
<evidence type="ECO:0000256" key="8">
    <source>
        <dbReference type="ARBA" id="ARBA00053101"/>
    </source>
</evidence>
<dbReference type="InterPro" id="IPR040297">
    <property type="entry name" value="MVB12B"/>
</dbReference>
<dbReference type="InterPro" id="IPR018798">
    <property type="entry name" value="MVB12A/B"/>
</dbReference>
<accession>A0A8S1CTM0</accession>
<dbReference type="FunFam" id="2.100.10.50:FF:000002">
    <property type="entry name" value="Multivesicular body subunit 12B"/>
    <property type="match status" value="1"/>
</dbReference>
<dbReference type="PANTHER" id="PTHR31547">
    <property type="entry name" value="MULTIVESICULAR BODY SUBUNIT 12B"/>
    <property type="match status" value="1"/>
</dbReference>
<evidence type="ECO:0000256" key="3">
    <source>
        <dbReference type="ARBA" id="ARBA00010432"/>
    </source>
</evidence>
<protein>
    <recommendedName>
        <fullName evidence="10">MABP domain-containing protein</fullName>
    </recommendedName>
</protein>
<dbReference type="GO" id="GO:0031902">
    <property type="term" value="C:late endosome membrane"/>
    <property type="evidence" value="ECO:0007669"/>
    <property type="project" value="UniProtKB-SubCell"/>
</dbReference>
<dbReference type="GO" id="GO:0019075">
    <property type="term" value="P:virus maturation"/>
    <property type="evidence" value="ECO:0007669"/>
    <property type="project" value="TreeGrafter"/>
</dbReference>
<feature type="domain" description="MABP" evidence="10">
    <location>
        <begin position="20"/>
        <end position="166"/>
    </location>
</feature>
<evidence type="ECO:0000256" key="6">
    <source>
        <dbReference type="ARBA" id="ARBA00022927"/>
    </source>
</evidence>
<comment type="subcellular location">
    <subcellularLocation>
        <location evidence="2">Endosome membrane</location>
        <topology evidence="2">Peripheral membrane protein</topology>
    </subcellularLocation>
    <subcellularLocation>
        <location evidence="1">Late endosome membrane</location>
    </subcellularLocation>
</comment>
<dbReference type="Proteomes" id="UP000494165">
    <property type="component" value="Unassembled WGS sequence"/>
</dbReference>
<keyword evidence="6" id="KW-0653">Protein transport</keyword>
<evidence type="ECO:0000256" key="9">
    <source>
        <dbReference type="SAM" id="MobiDB-lite"/>
    </source>
</evidence>
<evidence type="ECO:0000256" key="1">
    <source>
        <dbReference type="ARBA" id="ARBA00004414"/>
    </source>
</evidence>
<dbReference type="InterPro" id="IPR023341">
    <property type="entry name" value="MABP"/>
</dbReference>
<evidence type="ECO:0000313" key="12">
    <source>
        <dbReference type="Proteomes" id="UP000494165"/>
    </source>
</evidence>
<keyword evidence="7" id="KW-0472">Membrane</keyword>
<dbReference type="PROSITE" id="PS51498">
    <property type="entry name" value="MABP"/>
    <property type="match status" value="1"/>
</dbReference>
<proteinExistence type="inferred from homology"/>
<dbReference type="GO" id="GO:0000813">
    <property type="term" value="C:ESCRT I complex"/>
    <property type="evidence" value="ECO:0007669"/>
    <property type="project" value="InterPro"/>
</dbReference>
<gene>
    <name evidence="11" type="ORF">CLODIP_2_CD13579</name>
</gene>
<dbReference type="OrthoDB" id="6021306at2759"/>
<evidence type="ECO:0000256" key="4">
    <source>
        <dbReference type="ARBA" id="ARBA00022448"/>
    </source>
</evidence>
<feature type="region of interest" description="Disordered" evidence="9">
    <location>
        <begin position="190"/>
        <end position="241"/>
    </location>
</feature>
<evidence type="ECO:0000256" key="7">
    <source>
        <dbReference type="ARBA" id="ARBA00023136"/>
    </source>
</evidence>
<keyword evidence="12" id="KW-1185">Reference proteome</keyword>
<evidence type="ECO:0000256" key="5">
    <source>
        <dbReference type="ARBA" id="ARBA00022753"/>
    </source>
</evidence>
<dbReference type="GO" id="GO:0046755">
    <property type="term" value="P:viral budding"/>
    <property type="evidence" value="ECO:0007669"/>
    <property type="project" value="TreeGrafter"/>
</dbReference>
<organism evidence="11 12">
    <name type="scientific">Cloeon dipterum</name>
    <dbReference type="NCBI Taxonomy" id="197152"/>
    <lineage>
        <taxon>Eukaryota</taxon>
        <taxon>Metazoa</taxon>
        <taxon>Ecdysozoa</taxon>
        <taxon>Arthropoda</taxon>
        <taxon>Hexapoda</taxon>
        <taxon>Insecta</taxon>
        <taxon>Pterygota</taxon>
        <taxon>Palaeoptera</taxon>
        <taxon>Ephemeroptera</taxon>
        <taxon>Pisciforma</taxon>
        <taxon>Baetidae</taxon>
        <taxon>Cloeon</taxon>
    </lineage>
</organism>
<dbReference type="Pfam" id="PF10240">
    <property type="entry name" value="DUF2464"/>
    <property type="match status" value="1"/>
</dbReference>
<comment type="similarity">
    <text evidence="3">Belongs to the MVB12 family.</text>
</comment>
<sequence length="294" mass="32027">MSPMLNLMDLKSLYSGLPDDRPITSIGVVEDSEKCPPDFYVVSRTHDQDSDADLWKDGFFGRKVTRYLCLSKKQGLPGLSDYIVESIAVVNDKEVPPDGYTLLPRTIDSEQKAWRKKQLCYRLSKRSLTSNLVTDVIVLSKMKKAPEGFTLAGEINGLTVCFKSVPNSVASTPNPSLSLTSLNSPINSYSNISAPATPRRKSNGHAPAPPTPGSEESMDDYVSLKPIRPPPPLPNHVSPVRNPMVRQSSKVVAAASRTYATLAAFQGLEGVPFIISPKLKAMADPASVSYCLME</sequence>
<evidence type="ECO:0000313" key="11">
    <source>
        <dbReference type="EMBL" id="CAB3371489.1"/>
    </source>
</evidence>